<dbReference type="Pfam" id="PF03466">
    <property type="entry name" value="LysR_substrate"/>
    <property type="match status" value="1"/>
</dbReference>
<comment type="similarity">
    <text evidence="1">Belongs to the LysR transcriptional regulatory family.</text>
</comment>
<evidence type="ECO:0000259" key="5">
    <source>
        <dbReference type="PROSITE" id="PS50931"/>
    </source>
</evidence>
<accession>A0ABT2NSV8</accession>
<dbReference type="Proteomes" id="UP001205601">
    <property type="component" value="Unassembled WGS sequence"/>
</dbReference>
<keyword evidence="3" id="KW-0238">DNA-binding</keyword>
<dbReference type="Gene3D" id="1.10.10.10">
    <property type="entry name" value="Winged helix-like DNA-binding domain superfamily/Winged helix DNA-binding domain"/>
    <property type="match status" value="1"/>
</dbReference>
<organism evidence="6 7">
    <name type="scientific">Albidovulum sediminis</name>
    <dbReference type="NCBI Taxonomy" id="3066345"/>
    <lineage>
        <taxon>Bacteria</taxon>
        <taxon>Pseudomonadati</taxon>
        <taxon>Pseudomonadota</taxon>
        <taxon>Alphaproteobacteria</taxon>
        <taxon>Rhodobacterales</taxon>
        <taxon>Paracoccaceae</taxon>
        <taxon>Albidovulum</taxon>
    </lineage>
</organism>
<dbReference type="PANTHER" id="PTHR30537:SF74">
    <property type="entry name" value="HTH-TYPE TRANSCRIPTIONAL REGULATOR TRPI"/>
    <property type="match status" value="1"/>
</dbReference>
<evidence type="ECO:0000313" key="6">
    <source>
        <dbReference type="EMBL" id="MCT8330560.1"/>
    </source>
</evidence>
<feature type="domain" description="HTH lysR-type" evidence="5">
    <location>
        <begin position="11"/>
        <end position="68"/>
    </location>
</feature>
<name>A0ABT2NSV8_9RHOB</name>
<protein>
    <submittedName>
        <fullName evidence="6">LysR substrate-binding domain-containing protein</fullName>
    </submittedName>
</protein>
<dbReference type="InterPro" id="IPR058163">
    <property type="entry name" value="LysR-type_TF_proteobact-type"/>
</dbReference>
<dbReference type="InterPro" id="IPR000847">
    <property type="entry name" value="LysR_HTH_N"/>
</dbReference>
<dbReference type="InterPro" id="IPR005119">
    <property type="entry name" value="LysR_subst-bd"/>
</dbReference>
<dbReference type="RefSeq" id="WP_261496419.1">
    <property type="nucleotide sequence ID" value="NZ_JAOCQF010000002.1"/>
</dbReference>
<comment type="caution">
    <text evidence="6">The sequence shown here is derived from an EMBL/GenBank/DDBJ whole genome shotgun (WGS) entry which is preliminary data.</text>
</comment>
<dbReference type="EMBL" id="JAOCQF010000002">
    <property type="protein sequence ID" value="MCT8330560.1"/>
    <property type="molecule type" value="Genomic_DNA"/>
</dbReference>
<dbReference type="SUPFAM" id="SSF46785">
    <property type="entry name" value="Winged helix' DNA-binding domain"/>
    <property type="match status" value="1"/>
</dbReference>
<dbReference type="CDD" id="cd08432">
    <property type="entry name" value="PBP2_GcdR_TrpI_HvrB_AmpR_like"/>
    <property type="match status" value="1"/>
</dbReference>
<evidence type="ECO:0000256" key="4">
    <source>
        <dbReference type="ARBA" id="ARBA00023163"/>
    </source>
</evidence>
<dbReference type="Gene3D" id="3.40.190.10">
    <property type="entry name" value="Periplasmic binding protein-like II"/>
    <property type="match status" value="2"/>
</dbReference>
<evidence type="ECO:0000256" key="2">
    <source>
        <dbReference type="ARBA" id="ARBA00023015"/>
    </source>
</evidence>
<dbReference type="SUPFAM" id="SSF53850">
    <property type="entry name" value="Periplasmic binding protein-like II"/>
    <property type="match status" value="1"/>
</dbReference>
<dbReference type="PROSITE" id="PS50931">
    <property type="entry name" value="HTH_LYSR"/>
    <property type="match status" value="1"/>
</dbReference>
<proteinExistence type="inferred from homology"/>
<dbReference type="InterPro" id="IPR036390">
    <property type="entry name" value="WH_DNA-bd_sf"/>
</dbReference>
<keyword evidence="7" id="KW-1185">Reference proteome</keyword>
<evidence type="ECO:0000256" key="3">
    <source>
        <dbReference type="ARBA" id="ARBA00023125"/>
    </source>
</evidence>
<reference evidence="7" key="1">
    <citation type="submission" date="2023-07" db="EMBL/GenBank/DDBJ databases">
        <title>Defluviimonas sediminis sp. nov., isolated from mangrove sediment.</title>
        <authorList>
            <person name="Liu L."/>
            <person name="Li J."/>
            <person name="Huang Y."/>
            <person name="Pan J."/>
            <person name="Li M."/>
        </authorList>
    </citation>
    <scope>NUCLEOTIDE SEQUENCE [LARGE SCALE GENOMIC DNA]</scope>
    <source>
        <strain evidence="7">FT324</strain>
    </source>
</reference>
<keyword evidence="4" id="KW-0804">Transcription</keyword>
<evidence type="ECO:0000256" key="1">
    <source>
        <dbReference type="ARBA" id="ARBA00009437"/>
    </source>
</evidence>
<sequence>MAAASARPSLPPLAAIRAFEAAARHGSFTSAGAELGLTQAAVSYQIKVLEDRVGLPLFRRKARGVELTADGARLAERAGEAFETLRQAFAEARHARDETLVISVLPTFAQQILAPRLGAFQIAHPAITTRVEVESRLVDLIAGEATVAIRAGRGQWPGIASHFLMAGIYAPMISPAFIARFGRPSVPADLLDLPLIDADDMGWEGWFRAAGVTPPACCTKGGTLFGVQAYTAQAAMAGHGASLLNPGLFRGELARGDLIQPFDIELTEEDAIYLAYPERRRNAPAIRAFRDWFLAEMAAVTAGGTGDARI</sequence>
<evidence type="ECO:0000313" key="7">
    <source>
        <dbReference type="Proteomes" id="UP001205601"/>
    </source>
</evidence>
<keyword evidence="2" id="KW-0805">Transcription regulation</keyword>
<dbReference type="PANTHER" id="PTHR30537">
    <property type="entry name" value="HTH-TYPE TRANSCRIPTIONAL REGULATOR"/>
    <property type="match status" value="1"/>
</dbReference>
<gene>
    <name evidence="6" type="ORF">N5I32_13625</name>
</gene>
<dbReference type="PRINTS" id="PR00039">
    <property type="entry name" value="HTHLYSR"/>
</dbReference>
<dbReference type="InterPro" id="IPR036388">
    <property type="entry name" value="WH-like_DNA-bd_sf"/>
</dbReference>
<dbReference type="Pfam" id="PF00126">
    <property type="entry name" value="HTH_1"/>
    <property type="match status" value="1"/>
</dbReference>